<dbReference type="Pfam" id="PF00643">
    <property type="entry name" value="zf-B_box"/>
    <property type="match status" value="1"/>
</dbReference>
<dbReference type="InterPro" id="IPR000315">
    <property type="entry name" value="Znf_B-box"/>
</dbReference>
<keyword evidence="3" id="KW-0479">Metal-binding</keyword>
<feature type="domain" description="B box-type" evidence="10">
    <location>
        <begin position="25"/>
        <end position="68"/>
    </location>
</feature>
<evidence type="ECO:0000313" key="12">
    <source>
        <dbReference type="EMBL" id="CAI9298187.1"/>
    </source>
</evidence>
<dbReference type="InterPro" id="IPR045281">
    <property type="entry name" value="CONSTANS-like"/>
</dbReference>
<dbReference type="GO" id="GO:0005634">
    <property type="term" value="C:nucleus"/>
    <property type="evidence" value="ECO:0007669"/>
    <property type="project" value="UniProtKB-SubCell"/>
</dbReference>
<feature type="domain" description="B box-type" evidence="10">
    <location>
        <begin position="64"/>
        <end position="111"/>
    </location>
</feature>
<reference evidence="12" key="1">
    <citation type="submission" date="2023-04" db="EMBL/GenBank/DDBJ databases">
        <authorList>
            <person name="Vijverberg K."/>
            <person name="Xiong W."/>
            <person name="Schranz E."/>
        </authorList>
    </citation>
    <scope>NUCLEOTIDE SEQUENCE</scope>
</reference>
<comment type="subcellular location">
    <subcellularLocation>
        <location evidence="1 8">Nucleus</location>
    </subcellularLocation>
</comment>
<dbReference type="PANTHER" id="PTHR31319:SF53">
    <property type="entry name" value="ZINC FINGER PROTEIN CONSTANS-LIKE 5"/>
    <property type="match status" value="1"/>
</dbReference>
<evidence type="ECO:0000313" key="13">
    <source>
        <dbReference type="Proteomes" id="UP001177003"/>
    </source>
</evidence>
<sequence>MMEKENSGGGNGGAKCFPAGWNVAAKAKPCDSCKSASALLFCCKDKIFLCMVCDKKLHNETRHERVWMCELCEQSPAYVTCKADAAALCVTCDRDIHSVNPLARRHVRIPVVPFYDSAEAVVKTTDGSNVLHSISGYGSSELESFVRKEDHVSLKFPVDTKMVDLFSAADRGFDFGFAVPTEVRLESQFPDSVNDCVVPVQRTSPTKNSQPRHIVDDHQSPGTRFEVDFSKSATNSYEKSSSHNVSSSSMDAGVVPEQNTMLNVSYAFLLPVNGVVSEKNNEGADDDYKAKRMDRMARVMRYREKRKNRKFEKKIRYASRKAYAEQRPRIKGRFAKRTESTTELNADRWLFTAASDCNSYGVEVEYGVVPSF</sequence>
<keyword evidence="6 8" id="KW-0539">Nucleus</keyword>
<keyword evidence="5" id="KW-0862">Zinc</keyword>
<dbReference type="GO" id="GO:0009909">
    <property type="term" value="P:regulation of flower development"/>
    <property type="evidence" value="ECO:0007669"/>
    <property type="project" value="InterPro"/>
</dbReference>
<feature type="compositionally biased region" description="Polar residues" evidence="9">
    <location>
        <begin position="202"/>
        <end position="211"/>
    </location>
</feature>
<comment type="similarity">
    <text evidence="2">Belongs to the CONSTANS family.</text>
</comment>
<evidence type="ECO:0000256" key="6">
    <source>
        <dbReference type="ARBA" id="ARBA00023242"/>
    </source>
</evidence>
<dbReference type="PROSITE" id="PS50119">
    <property type="entry name" value="ZF_BBOX"/>
    <property type="match status" value="2"/>
</dbReference>
<evidence type="ECO:0008006" key="14">
    <source>
        <dbReference type="Google" id="ProtNLM"/>
    </source>
</evidence>
<evidence type="ECO:0000256" key="1">
    <source>
        <dbReference type="ARBA" id="ARBA00004123"/>
    </source>
</evidence>
<evidence type="ECO:0000256" key="8">
    <source>
        <dbReference type="PROSITE-ProRule" id="PRU00357"/>
    </source>
</evidence>
<dbReference type="PANTHER" id="PTHR31319">
    <property type="entry name" value="ZINC FINGER PROTEIN CONSTANS-LIKE 4"/>
    <property type="match status" value="1"/>
</dbReference>
<dbReference type="GO" id="GO:0008270">
    <property type="term" value="F:zinc ion binding"/>
    <property type="evidence" value="ECO:0007669"/>
    <property type="project" value="UniProtKB-KW"/>
</dbReference>
<evidence type="ECO:0000256" key="3">
    <source>
        <dbReference type="ARBA" id="ARBA00022723"/>
    </source>
</evidence>
<evidence type="ECO:0000256" key="4">
    <source>
        <dbReference type="ARBA" id="ARBA00022771"/>
    </source>
</evidence>
<organism evidence="12 13">
    <name type="scientific">Lactuca saligna</name>
    <name type="common">Willowleaf lettuce</name>
    <dbReference type="NCBI Taxonomy" id="75948"/>
    <lineage>
        <taxon>Eukaryota</taxon>
        <taxon>Viridiplantae</taxon>
        <taxon>Streptophyta</taxon>
        <taxon>Embryophyta</taxon>
        <taxon>Tracheophyta</taxon>
        <taxon>Spermatophyta</taxon>
        <taxon>Magnoliopsida</taxon>
        <taxon>eudicotyledons</taxon>
        <taxon>Gunneridae</taxon>
        <taxon>Pentapetalae</taxon>
        <taxon>asterids</taxon>
        <taxon>campanulids</taxon>
        <taxon>Asterales</taxon>
        <taxon>Asteraceae</taxon>
        <taxon>Cichorioideae</taxon>
        <taxon>Cichorieae</taxon>
        <taxon>Lactucinae</taxon>
        <taxon>Lactuca</taxon>
    </lineage>
</organism>
<evidence type="ECO:0000256" key="2">
    <source>
        <dbReference type="ARBA" id="ARBA00010024"/>
    </source>
</evidence>
<dbReference type="EMBL" id="OX465084">
    <property type="protein sequence ID" value="CAI9298187.1"/>
    <property type="molecule type" value="Genomic_DNA"/>
</dbReference>
<evidence type="ECO:0000256" key="7">
    <source>
        <dbReference type="PROSITE-ProRule" id="PRU00024"/>
    </source>
</evidence>
<evidence type="ECO:0000256" key="9">
    <source>
        <dbReference type="SAM" id="MobiDB-lite"/>
    </source>
</evidence>
<keyword evidence="4 7" id="KW-0863">Zinc-finger</keyword>
<dbReference type="SMART" id="SM00336">
    <property type="entry name" value="BBOX"/>
    <property type="match status" value="2"/>
</dbReference>
<dbReference type="InterPro" id="IPR010402">
    <property type="entry name" value="CCT_domain"/>
</dbReference>
<protein>
    <recommendedName>
        <fullName evidence="14">CONSTANS-like protein</fullName>
    </recommendedName>
</protein>
<dbReference type="InterPro" id="IPR049808">
    <property type="entry name" value="CONSTANS-like_Bbox1"/>
</dbReference>
<evidence type="ECO:0000256" key="5">
    <source>
        <dbReference type="ARBA" id="ARBA00022833"/>
    </source>
</evidence>
<gene>
    <name evidence="12" type="ORF">LSALG_LOCUS36964</name>
</gene>
<proteinExistence type="inferred from homology"/>
<feature type="domain" description="CCT" evidence="11">
    <location>
        <begin position="295"/>
        <end position="337"/>
    </location>
</feature>
<name>A0AA35ZUQ1_LACSI</name>
<dbReference type="Proteomes" id="UP001177003">
    <property type="component" value="Chromosome 8"/>
</dbReference>
<dbReference type="CDD" id="cd19821">
    <property type="entry name" value="Bbox1_BBX-like"/>
    <property type="match status" value="2"/>
</dbReference>
<accession>A0AA35ZUQ1</accession>
<dbReference type="GO" id="GO:0003700">
    <property type="term" value="F:DNA-binding transcription factor activity"/>
    <property type="evidence" value="ECO:0007669"/>
    <property type="project" value="TreeGrafter"/>
</dbReference>
<feature type="region of interest" description="Disordered" evidence="9">
    <location>
        <begin position="202"/>
        <end position="221"/>
    </location>
</feature>
<dbReference type="Pfam" id="PF06203">
    <property type="entry name" value="CCT"/>
    <property type="match status" value="1"/>
</dbReference>
<dbReference type="AlphaFoldDB" id="A0AA35ZUQ1"/>
<evidence type="ECO:0000259" key="10">
    <source>
        <dbReference type="PROSITE" id="PS50119"/>
    </source>
</evidence>
<evidence type="ECO:0000259" key="11">
    <source>
        <dbReference type="PROSITE" id="PS51017"/>
    </source>
</evidence>
<keyword evidence="13" id="KW-1185">Reference proteome</keyword>
<dbReference type="PROSITE" id="PS51017">
    <property type="entry name" value="CCT"/>
    <property type="match status" value="1"/>
</dbReference>